<name>A0A1K1NK19_SELRU</name>
<gene>
    <name evidence="2" type="ORF">SAMN02910323_1440</name>
</gene>
<sequence>MGKILISLCACWLLAATVSANTIVRHERTAGDVVQQEAIVPAESSPQEVAVNDGNEVLVVYGPYREPAFEVAEGDKGAAEDDGGLTRVDRFLGAGAGKINPWLRKGQQKGIDYLDSIYLPGERGGKEDYVIALRKQVDHATRQTTYISLILMLGRGQQYGRAFFPEKLPRLEVWMNGRKKEIHFQQAWVKQPWGFMLRMNQDLLAETLQADKVEILLDTSAGEERLVMPKAVIAQWREVDSNAGLVGNCVPATELRR</sequence>
<feature type="signal peptide" evidence="1">
    <location>
        <begin position="1"/>
        <end position="20"/>
    </location>
</feature>
<accession>A0A1K1NK19</accession>
<reference evidence="3" key="1">
    <citation type="submission" date="2016-11" db="EMBL/GenBank/DDBJ databases">
        <authorList>
            <person name="Varghese N."/>
            <person name="Submissions S."/>
        </authorList>
    </citation>
    <scope>NUCLEOTIDE SEQUENCE [LARGE SCALE GENOMIC DNA]</scope>
    <source>
        <strain evidence="3">C3</strain>
    </source>
</reference>
<dbReference type="Proteomes" id="UP000182958">
    <property type="component" value="Unassembled WGS sequence"/>
</dbReference>
<dbReference type="AlphaFoldDB" id="A0A1K1NK19"/>
<keyword evidence="1" id="KW-0732">Signal</keyword>
<evidence type="ECO:0000313" key="3">
    <source>
        <dbReference type="Proteomes" id="UP000182958"/>
    </source>
</evidence>
<proteinExistence type="predicted"/>
<dbReference type="RefSeq" id="WP_072306089.1">
    <property type="nucleotide sequence ID" value="NZ_FPJA01000006.1"/>
</dbReference>
<evidence type="ECO:0000313" key="2">
    <source>
        <dbReference type="EMBL" id="SFW35810.1"/>
    </source>
</evidence>
<organism evidence="2 3">
    <name type="scientific">Selenomonas ruminantium</name>
    <dbReference type="NCBI Taxonomy" id="971"/>
    <lineage>
        <taxon>Bacteria</taxon>
        <taxon>Bacillati</taxon>
        <taxon>Bacillota</taxon>
        <taxon>Negativicutes</taxon>
        <taxon>Selenomonadales</taxon>
        <taxon>Selenomonadaceae</taxon>
        <taxon>Selenomonas</taxon>
    </lineage>
</organism>
<feature type="chain" id="PRO_5012001173" evidence="1">
    <location>
        <begin position="21"/>
        <end position="257"/>
    </location>
</feature>
<protein>
    <submittedName>
        <fullName evidence="2">Uncharacterized protein</fullName>
    </submittedName>
</protein>
<keyword evidence="3" id="KW-1185">Reference proteome</keyword>
<dbReference type="EMBL" id="FPJA01000006">
    <property type="protein sequence ID" value="SFW35810.1"/>
    <property type="molecule type" value="Genomic_DNA"/>
</dbReference>
<evidence type="ECO:0000256" key="1">
    <source>
        <dbReference type="SAM" id="SignalP"/>
    </source>
</evidence>